<evidence type="ECO:0000256" key="1">
    <source>
        <dbReference type="ARBA" id="ARBA00004123"/>
    </source>
</evidence>
<dbReference type="InterPro" id="IPR040134">
    <property type="entry name" value="PSMD12/CSN4"/>
</dbReference>
<evidence type="ECO:0000256" key="6">
    <source>
        <dbReference type="ARBA" id="ARBA00022705"/>
    </source>
</evidence>
<gene>
    <name evidence="11" type="ORF">NLJ89_g2399</name>
</gene>
<keyword evidence="8" id="KW-0539">Nucleus</keyword>
<evidence type="ECO:0000313" key="12">
    <source>
        <dbReference type="Proteomes" id="UP001148786"/>
    </source>
</evidence>
<feature type="compositionally biased region" description="Polar residues" evidence="9">
    <location>
        <begin position="272"/>
        <end position="316"/>
    </location>
</feature>
<accession>A0A9W8K6W0</accession>
<evidence type="ECO:0000313" key="11">
    <source>
        <dbReference type="EMBL" id="KAJ3514405.1"/>
    </source>
</evidence>
<protein>
    <recommendedName>
        <fullName evidence="4">DNA replication regulator SLD2</fullName>
    </recommendedName>
    <alternativeName>
        <fullName evidence="5">DNA replication regulator sld2</fullName>
    </alternativeName>
</protein>
<evidence type="ECO:0000256" key="4">
    <source>
        <dbReference type="ARBA" id="ARBA00018363"/>
    </source>
</evidence>
<comment type="subcellular location">
    <subcellularLocation>
        <location evidence="1">Nucleus</location>
    </subcellularLocation>
</comment>
<dbReference type="InterPro" id="IPR021110">
    <property type="entry name" value="DNA_rep_checkpnt_protein"/>
</dbReference>
<dbReference type="GO" id="GO:0008541">
    <property type="term" value="C:proteasome regulatory particle, lid subcomplex"/>
    <property type="evidence" value="ECO:0007669"/>
    <property type="project" value="UniProtKB-ARBA"/>
</dbReference>
<feature type="domain" description="PCI" evidence="10">
    <location>
        <begin position="1657"/>
        <end position="1826"/>
    </location>
</feature>
<dbReference type="FunFam" id="1.10.10.10:FF:000070">
    <property type="entry name" value="26S proteasome non-ATPase regulatory subunit 12"/>
    <property type="match status" value="1"/>
</dbReference>
<evidence type="ECO:0000259" key="10">
    <source>
        <dbReference type="PROSITE" id="PS50250"/>
    </source>
</evidence>
<dbReference type="Pfam" id="PF11719">
    <property type="entry name" value="Drc1-Sld2"/>
    <property type="match status" value="1"/>
</dbReference>
<dbReference type="Gene3D" id="1.10.10.1460">
    <property type="match status" value="1"/>
</dbReference>
<dbReference type="PANTHER" id="PTHR10855">
    <property type="entry name" value="26S PROTEASOME NON-ATPASE REGULATORY SUBUNIT 12/COP9 SIGNALOSOME COMPLEX SUBUNIT 4"/>
    <property type="match status" value="1"/>
</dbReference>
<reference evidence="11" key="1">
    <citation type="submission" date="2022-07" db="EMBL/GenBank/DDBJ databases">
        <title>Genome Sequence of Agrocybe chaxingu.</title>
        <authorList>
            <person name="Buettner E."/>
        </authorList>
    </citation>
    <scope>NUCLEOTIDE SEQUENCE</scope>
    <source>
        <strain evidence="11">MP-N11</strain>
    </source>
</reference>
<name>A0A9W8K6W0_9AGAR</name>
<dbReference type="FunFam" id="1.10.10.1460:FF:000001">
    <property type="entry name" value="DNA replication regulator Sld2"/>
    <property type="match status" value="1"/>
</dbReference>
<dbReference type="GO" id="GO:0071163">
    <property type="term" value="P:DNA replication preinitiation complex assembly"/>
    <property type="evidence" value="ECO:0007669"/>
    <property type="project" value="UniProtKB-ARBA"/>
</dbReference>
<dbReference type="InterPro" id="IPR000717">
    <property type="entry name" value="PCI_dom"/>
</dbReference>
<feature type="region of interest" description="Disordered" evidence="9">
    <location>
        <begin position="50"/>
        <end position="229"/>
    </location>
</feature>
<dbReference type="InterPro" id="IPR036390">
    <property type="entry name" value="WH_DNA-bd_sf"/>
</dbReference>
<evidence type="ECO:0000256" key="7">
    <source>
        <dbReference type="ARBA" id="ARBA00022942"/>
    </source>
</evidence>
<dbReference type="Pfam" id="PF22241">
    <property type="entry name" value="PSMD12-CSN4_N"/>
    <property type="match status" value="1"/>
</dbReference>
<dbReference type="Proteomes" id="UP001148786">
    <property type="component" value="Unassembled WGS sequence"/>
</dbReference>
<dbReference type="PROSITE" id="PS50250">
    <property type="entry name" value="PCI"/>
    <property type="match status" value="1"/>
</dbReference>
<dbReference type="InterPro" id="IPR032675">
    <property type="entry name" value="LRR_dom_sf"/>
</dbReference>
<keyword evidence="7" id="KW-0647">Proteasome</keyword>
<feature type="compositionally biased region" description="Acidic residues" evidence="9">
    <location>
        <begin position="209"/>
        <end position="218"/>
    </location>
</feature>
<dbReference type="InterPro" id="IPR054559">
    <property type="entry name" value="PSMD12-CSN4-like_N"/>
</dbReference>
<keyword evidence="6" id="KW-0235">DNA replication</keyword>
<feature type="region of interest" description="Disordered" evidence="9">
    <location>
        <begin position="271"/>
        <end position="393"/>
    </location>
</feature>
<keyword evidence="12" id="KW-1185">Reference proteome</keyword>
<evidence type="ECO:0000256" key="8">
    <source>
        <dbReference type="ARBA" id="ARBA00023242"/>
    </source>
</evidence>
<dbReference type="InterPro" id="IPR036388">
    <property type="entry name" value="WH-like_DNA-bd_sf"/>
</dbReference>
<sequence>MAELATVRAEIKAWERSFKDTNGRAATVDDIRQNNAIAAKYKLYKKLSKAAPSSTVNALEKLKSSTPPSTPPRATRPKDVPSLLLSKPRAVQPTAPLAAFNPFSPQKKQKGKEQEKNSDNLANLPRTNLFGKLQSTPRQKRGPKSSIASASIHSLALPPAPTSAVSRARKRLRGEPVSPSPNKDKRRRVTSQTTLSFPRLNLDAPGSNDEGDDDDVAEADSSFVDNSPVKVSRAGKFFPQLFEESQTLAEGTGSKGDVNVDMEVDGLLKPVQTINSIKRTKSTTRWTDSSKSVVKASTNNAASVSKLKSTAIHANNSSLVSEASSSRSSTKRPLSDDEGDEIDPQPISRSKSPLIPPSPPPSGTTSSFNRPSKNASKVKATTKGKKAKVEGEPLTDGTDELEIGAKLKVVTRSTMHSQRAAAGVVEDDVLFDSDPVLGYARFAVPRGPLPNAARQHDGHVEIDLPDELRRVLALQVASSDQASEDRLVQGLMYGRRVGPYNPDKGGEIWDVGEDNHAVSTGDTEGNVVEEDDWEGEPVPWEVVPLISRTSLLDNALTTLRRQTSIRESIRLFRTSSKDSIKSTKSGKKGSSSYHPYAVYEQTMAPIILRDPEATNKLLEAILDTPGGRRSLSRLARTCRALCEPALDILWRELDSVVPIIGLFPGQLLKKSRKPGLGLARTPRDEDWNTIIKYSQRIQRITYDEAANSVATSIFPVLEERPMLYLLPRLQELTWKVETPAALERCALFLHPGLQVINLEVGAKLPKLDDFLADMSHRTSLKGFSFISPTNLPDAFTDLLGRQDGLEKVVLVAPGALAPGVGRWIASLPRLKQFQLDLTGRSPIAVEGFFDELLPRSGDSTPSSIGSRDSGVFSGEELDFTEIRKSALRLTGDLPRKGSFGKLRKLQLTGEVANIAVFLKHLESDLVSLELVIEDPPDNADWQDLSELICERFADSLQSLRITATPSSKFVDLVRSTSRAEPPTGRLSLEKLTNLTSLMRIDIDLPESVVFTPSDIECLARACPNLESARLCPLARFPTPHSPKLTLASLSSLTKQCKRLHTLAAVCNATPGSEHILRSQEATSNSLLRLHVGHSWIQDPLQVSILLSHLAPRLELLKWFQEKNRAGFIETHAKNWQTVSDTLPHLQLLRSVEKSFIKAPVVEPRQMSEKSIDATVETASRGVLAQVQTADASIQSSPILVNREVEAIVETSEASVDAVPSSEEVAVEARPATVSIAVSTMIQPSLNGGVSPFSPAYKSERSPIPHSQTAVYLLSSILGFLSFAYRCSTLPLAFSSRILQLLLSRFPTQKWNTQSPDAPPKPTKIDDELLAPASEPSDSIPLDSLPIPAYANTYAPYDYAYDTHAIHFFSPVPTVRYKCDLSEEGKLPEYIMADNKKQEKDFTKEVDALLPEAEATIKSGKLQDGLDKIFGLEKQTRNAADLASTTRLVKTAIQHCYDARDYPLLNSTISVLSKKHGQLKAAVQVIVESTISWLPEVKERDGLERWLELLETLRGVTEGKIFLETPRARVTLLLSHYHEGLSVSGKAKDPKESLQTASELLSDLQVETYSSMERREKTEFILEQMRLLIAVARQKDAAVEKKEGKESLGDGEAEWVKVRVGGRKVNEEFLKEKDNEDLKLKYYDLMIQHALHHDSYLDVAKYYYKVWETPSIKEDVSDKGKAVRLEHIVYYIVLAPHTNEQSDMLHHLYVDSTLLKLELHYNLVKCFVTKELMRWPGIEAIYGQALRKTPVFSSPKRWEDLHTRVIEHNIRVVAEYYTRITIPRLTSLLDLTPKQTEQTLARLVVSGTIWAKIDRPAGIVNFRSKRSAEDVMNDWSSDMQKLLGLVEKTWMGMNAAQAAQSRVRS</sequence>
<dbReference type="Gene3D" id="1.10.10.10">
    <property type="entry name" value="Winged helix-like DNA-binding domain superfamily/Winged helix DNA-binding domain"/>
    <property type="match status" value="1"/>
</dbReference>
<dbReference type="OrthoDB" id="268763at2759"/>
<proteinExistence type="inferred from homology"/>
<evidence type="ECO:0000256" key="9">
    <source>
        <dbReference type="SAM" id="MobiDB-lite"/>
    </source>
</evidence>
<dbReference type="EMBL" id="JANKHO010000147">
    <property type="protein sequence ID" value="KAJ3514405.1"/>
    <property type="molecule type" value="Genomic_DNA"/>
</dbReference>
<evidence type="ECO:0000256" key="3">
    <source>
        <dbReference type="ARBA" id="ARBA00007276"/>
    </source>
</evidence>
<dbReference type="GO" id="GO:0006270">
    <property type="term" value="P:DNA replication initiation"/>
    <property type="evidence" value="ECO:0007669"/>
    <property type="project" value="UniProtKB-ARBA"/>
</dbReference>
<dbReference type="GO" id="GO:0005634">
    <property type="term" value="C:nucleus"/>
    <property type="evidence" value="ECO:0007669"/>
    <property type="project" value="UniProtKB-SubCell"/>
</dbReference>
<comment type="caution">
    <text evidence="11">The sequence shown here is derived from an EMBL/GenBank/DDBJ whole genome shotgun (WGS) entry which is preliminary data.</text>
</comment>
<dbReference type="Gene3D" id="3.80.10.10">
    <property type="entry name" value="Ribonuclease Inhibitor"/>
    <property type="match status" value="1"/>
</dbReference>
<dbReference type="GO" id="GO:0005737">
    <property type="term" value="C:cytoplasm"/>
    <property type="evidence" value="ECO:0007669"/>
    <property type="project" value="TreeGrafter"/>
</dbReference>
<comment type="similarity">
    <text evidence="2">Belongs to the proteasome subunit p55 family.</text>
</comment>
<feature type="compositionally biased region" description="Low complexity" evidence="9">
    <location>
        <begin position="144"/>
        <end position="157"/>
    </location>
</feature>
<dbReference type="SMART" id="SM00088">
    <property type="entry name" value="PINT"/>
    <property type="match status" value="1"/>
</dbReference>
<dbReference type="PANTHER" id="PTHR10855:SF1">
    <property type="entry name" value="26S PROTEASOME NON-ATPASE REGULATORY SUBUNIT 12"/>
    <property type="match status" value="1"/>
</dbReference>
<feature type="compositionally biased region" description="Low complexity" evidence="9">
    <location>
        <begin position="317"/>
        <end position="328"/>
    </location>
</feature>
<evidence type="ECO:0000256" key="5">
    <source>
        <dbReference type="ARBA" id="ARBA00019134"/>
    </source>
</evidence>
<comment type="similarity">
    <text evidence="3">Belongs to the SLD2 family.</text>
</comment>
<dbReference type="Pfam" id="PF01399">
    <property type="entry name" value="PCI"/>
    <property type="match status" value="1"/>
</dbReference>
<evidence type="ECO:0000256" key="2">
    <source>
        <dbReference type="ARBA" id="ARBA00006397"/>
    </source>
</evidence>
<dbReference type="SUPFAM" id="SSF46785">
    <property type="entry name" value="Winged helix' DNA-binding domain"/>
    <property type="match status" value="1"/>
</dbReference>
<organism evidence="11 12">
    <name type="scientific">Agrocybe chaxingu</name>
    <dbReference type="NCBI Taxonomy" id="84603"/>
    <lineage>
        <taxon>Eukaryota</taxon>
        <taxon>Fungi</taxon>
        <taxon>Dikarya</taxon>
        <taxon>Basidiomycota</taxon>
        <taxon>Agaricomycotina</taxon>
        <taxon>Agaricomycetes</taxon>
        <taxon>Agaricomycetidae</taxon>
        <taxon>Agaricales</taxon>
        <taxon>Agaricineae</taxon>
        <taxon>Strophariaceae</taxon>
        <taxon>Agrocybe</taxon>
    </lineage>
</organism>